<proteinExistence type="predicted"/>
<reference evidence="6 7" key="1">
    <citation type="submission" date="2018-06" db="EMBL/GenBank/DDBJ databases">
        <title>Thermoflavimicrobium daqus sp. nov., a thermophilic microbe isolated from Moutai-flavour Daqu.</title>
        <authorList>
            <person name="Wang X."/>
            <person name="Zhou H."/>
        </authorList>
    </citation>
    <scope>NUCLEOTIDE SEQUENCE [LARGE SCALE GENOMIC DNA]</scope>
    <source>
        <strain evidence="6 7">FBKL4.011</strain>
    </source>
</reference>
<protein>
    <submittedName>
        <fullName evidence="6">Esterase</fullName>
    </submittedName>
</protein>
<dbReference type="PANTHER" id="PTHR14226">
    <property type="entry name" value="NEUROPATHY TARGET ESTERASE/SWISS CHEESE D.MELANOGASTER"/>
    <property type="match status" value="1"/>
</dbReference>
<feature type="domain" description="PNPLA" evidence="5">
    <location>
        <begin position="8"/>
        <end position="166"/>
    </location>
</feature>
<accession>A0A364K8C8</accession>
<evidence type="ECO:0000256" key="1">
    <source>
        <dbReference type="ARBA" id="ARBA00022801"/>
    </source>
</evidence>
<feature type="short sequence motif" description="GXSXG" evidence="4">
    <location>
        <begin position="39"/>
        <end position="43"/>
    </location>
</feature>
<dbReference type="SUPFAM" id="SSF52151">
    <property type="entry name" value="FabD/lysophospholipase-like"/>
    <property type="match status" value="1"/>
</dbReference>
<keyword evidence="7" id="KW-1185">Reference proteome</keyword>
<organism evidence="6 7">
    <name type="scientific">Thermoflavimicrobium daqui</name>
    <dbReference type="NCBI Taxonomy" id="2137476"/>
    <lineage>
        <taxon>Bacteria</taxon>
        <taxon>Bacillati</taxon>
        <taxon>Bacillota</taxon>
        <taxon>Bacilli</taxon>
        <taxon>Bacillales</taxon>
        <taxon>Thermoactinomycetaceae</taxon>
        <taxon>Thermoflavimicrobium</taxon>
    </lineage>
</organism>
<dbReference type="InterPro" id="IPR016035">
    <property type="entry name" value="Acyl_Trfase/lysoPLipase"/>
</dbReference>
<dbReference type="OrthoDB" id="9770965at2"/>
<dbReference type="PROSITE" id="PS51635">
    <property type="entry name" value="PNPLA"/>
    <property type="match status" value="1"/>
</dbReference>
<dbReference type="Gene3D" id="3.40.1090.10">
    <property type="entry name" value="Cytosolic phospholipase A2 catalytic domain"/>
    <property type="match status" value="2"/>
</dbReference>
<dbReference type="PANTHER" id="PTHR14226:SF76">
    <property type="entry name" value="NTE FAMILY PROTEIN RSSA"/>
    <property type="match status" value="1"/>
</dbReference>
<feature type="short sequence motif" description="DGA/G" evidence="4">
    <location>
        <begin position="153"/>
        <end position="155"/>
    </location>
</feature>
<evidence type="ECO:0000256" key="3">
    <source>
        <dbReference type="ARBA" id="ARBA00023098"/>
    </source>
</evidence>
<sequence>MNRPKIGLALGSGSARGLAHIGVLKVLKQAGVPIDFVAGSSMGGFIGVLFANGIDPEMMENLAIHLKRKHLLDLTVPGFGFISGDKIKDLIYLLTHRKNLEQLKIPTAVVATDLLTGEKVVFKSGSVADAVRASISIPGVFTPVINERQILVDGGVVDRVPISTVREMGADIVIAVDVLPQINQPARIKNIVDVIMQSLEIMERRIFDQQLLSADVLIQPDVSEISPASFNRVEECVQKGEEAAKAELEKIRKLIW</sequence>
<keyword evidence="1 4" id="KW-0378">Hydrolase</keyword>
<dbReference type="Pfam" id="PF01734">
    <property type="entry name" value="Patatin"/>
    <property type="match status" value="1"/>
</dbReference>
<evidence type="ECO:0000256" key="4">
    <source>
        <dbReference type="PROSITE-ProRule" id="PRU01161"/>
    </source>
</evidence>
<gene>
    <name evidence="6" type="ORF">DL897_03835</name>
</gene>
<evidence type="ECO:0000256" key="2">
    <source>
        <dbReference type="ARBA" id="ARBA00022963"/>
    </source>
</evidence>
<dbReference type="GO" id="GO:0016787">
    <property type="term" value="F:hydrolase activity"/>
    <property type="evidence" value="ECO:0007669"/>
    <property type="project" value="UniProtKB-UniRule"/>
</dbReference>
<dbReference type="InterPro" id="IPR050301">
    <property type="entry name" value="NTE"/>
</dbReference>
<dbReference type="GO" id="GO:0016042">
    <property type="term" value="P:lipid catabolic process"/>
    <property type="evidence" value="ECO:0007669"/>
    <property type="project" value="UniProtKB-UniRule"/>
</dbReference>
<dbReference type="AlphaFoldDB" id="A0A364K8C8"/>
<dbReference type="EMBL" id="QJKK01000002">
    <property type="protein sequence ID" value="RAL26472.1"/>
    <property type="molecule type" value="Genomic_DNA"/>
</dbReference>
<evidence type="ECO:0000313" key="7">
    <source>
        <dbReference type="Proteomes" id="UP000251213"/>
    </source>
</evidence>
<feature type="active site" description="Proton acceptor" evidence="4">
    <location>
        <position position="153"/>
    </location>
</feature>
<evidence type="ECO:0000313" key="6">
    <source>
        <dbReference type="EMBL" id="RAL26472.1"/>
    </source>
</evidence>
<keyword evidence="3 4" id="KW-0443">Lipid metabolism</keyword>
<evidence type="ECO:0000259" key="5">
    <source>
        <dbReference type="PROSITE" id="PS51635"/>
    </source>
</evidence>
<reference evidence="6 7" key="2">
    <citation type="submission" date="2018-06" db="EMBL/GenBank/DDBJ databases">
        <authorList>
            <person name="Zhirakovskaya E."/>
        </authorList>
    </citation>
    <scope>NUCLEOTIDE SEQUENCE [LARGE SCALE GENOMIC DNA]</scope>
    <source>
        <strain evidence="6 7">FBKL4.011</strain>
    </source>
</reference>
<dbReference type="InterPro" id="IPR002641">
    <property type="entry name" value="PNPLA_dom"/>
</dbReference>
<dbReference type="RefSeq" id="WP_113658156.1">
    <property type="nucleotide sequence ID" value="NZ_KZ845664.1"/>
</dbReference>
<keyword evidence="2 4" id="KW-0442">Lipid degradation</keyword>
<dbReference type="Proteomes" id="UP000251213">
    <property type="component" value="Unassembled WGS sequence"/>
</dbReference>
<feature type="active site" description="Nucleophile" evidence="4">
    <location>
        <position position="41"/>
    </location>
</feature>
<name>A0A364K8C8_9BACL</name>
<comment type="caution">
    <text evidence="4">Lacks conserved residue(s) required for the propagation of feature annotation.</text>
</comment>
<comment type="caution">
    <text evidence="6">The sequence shown here is derived from an EMBL/GenBank/DDBJ whole genome shotgun (WGS) entry which is preliminary data.</text>
</comment>